<keyword evidence="3" id="KW-1003">Cell membrane</keyword>
<evidence type="ECO:0000256" key="2">
    <source>
        <dbReference type="ARBA" id="ARBA00010792"/>
    </source>
</evidence>
<sequence length="203" mass="22877">MQNWITETMESFGYLGIFLLIALENLFPPIPSEVILTFGGFMTTTSTLTKTGVIFFSTLGSVFGAILLFGIGTLLDVQKLEKIVGKWGHILRLTKKDIHKANEWFTKYGVWTVFFCRLIPLIRSLISIPAGMSRMNFWIFLLFTTLGSLIWNTILVTVGASVGSSWEKIVSYMDVYSNIIYALLAVGLGILIFIFIKKRRRSA</sequence>
<evidence type="ECO:0000256" key="1">
    <source>
        <dbReference type="ARBA" id="ARBA00004651"/>
    </source>
</evidence>
<dbReference type="EMBL" id="BMHB01000001">
    <property type="protein sequence ID" value="GGI15202.1"/>
    <property type="molecule type" value="Genomic_DNA"/>
</dbReference>
<keyword evidence="4 7" id="KW-0812">Transmembrane</keyword>
<dbReference type="InterPro" id="IPR032816">
    <property type="entry name" value="VTT_dom"/>
</dbReference>
<evidence type="ECO:0000256" key="6">
    <source>
        <dbReference type="ARBA" id="ARBA00023136"/>
    </source>
</evidence>
<proteinExistence type="inferred from homology"/>
<dbReference type="PANTHER" id="PTHR42709">
    <property type="entry name" value="ALKALINE PHOSPHATASE LIKE PROTEIN"/>
    <property type="match status" value="1"/>
</dbReference>
<evidence type="ECO:0000256" key="4">
    <source>
        <dbReference type="ARBA" id="ARBA00022692"/>
    </source>
</evidence>
<dbReference type="AlphaFoldDB" id="A0A8J3EZF0"/>
<dbReference type="GO" id="GO:0005886">
    <property type="term" value="C:plasma membrane"/>
    <property type="evidence" value="ECO:0007669"/>
    <property type="project" value="UniProtKB-SubCell"/>
</dbReference>
<evidence type="ECO:0000313" key="10">
    <source>
        <dbReference type="Proteomes" id="UP000626244"/>
    </source>
</evidence>
<reference evidence="10" key="1">
    <citation type="journal article" date="2019" name="Int. J. Syst. Evol. Microbiol.">
        <title>The Global Catalogue of Microorganisms (GCM) 10K type strain sequencing project: providing services to taxonomists for standard genome sequencing and annotation.</title>
        <authorList>
            <consortium name="The Broad Institute Genomics Platform"/>
            <consortium name="The Broad Institute Genome Sequencing Center for Infectious Disease"/>
            <person name="Wu L."/>
            <person name="Ma J."/>
        </authorList>
    </citation>
    <scope>NUCLEOTIDE SEQUENCE [LARGE SCALE GENOMIC DNA]</scope>
    <source>
        <strain evidence="10">CGMCC 1.14993</strain>
    </source>
</reference>
<evidence type="ECO:0000256" key="3">
    <source>
        <dbReference type="ARBA" id="ARBA00022475"/>
    </source>
</evidence>
<evidence type="ECO:0000256" key="5">
    <source>
        <dbReference type="ARBA" id="ARBA00022989"/>
    </source>
</evidence>
<accession>A0A8J3EZF0</accession>
<dbReference type="InterPro" id="IPR051311">
    <property type="entry name" value="DedA_domain"/>
</dbReference>
<evidence type="ECO:0000256" key="7">
    <source>
        <dbReference type="SAM" id="Phobius"/>
    </source>
</evidence>
<protein>
    <submittedName>
        <fullName evidence="9">Alkaline phosphatase</fullName>
    </submittedName>
</protein>
<feature type="transmembrane region" description="Helical" evidence="7">
    <location>
        <begin position="53"/>
        <end position="75"/>
    </location>
</feature>
<evidence type="ECO:0000313" key="9">
    <source>
        <dbReference type="EMBL" id="GGI15202.1"/>
    </source>
</evidence>
<dbReference type="Proteomes" id="UP000626244">
    <property type="component" value="Unassembled WGS sequence"/>
</dbReference>
<keyword evidence="10" id="KW-1185">Reference proteome</keyword>
<name>A0A8J3EZF0_9BACI</name>
<feature type="transmembrane region" description="Helical" evidence="7">
    <location>
        <begin position="12"/>
        <end position="41"/>
    </location>
</feature>
<evidence type="ECO:0000259" key="8">
    <source>
        <dbReference type="Pfam" id="PF09335"/>
    </source>
</evidence>
<dbReference type="PANTHER" id="PTHR42709:SF6">
    <property type="entry name" value="UNDECAPRENYL PHOSPHATE TRANSPORTER A"/>
    <property type="match status" value="1"/>
</dbReference>
<keyword evidence="6 7" id="KW-0472">Membrane</keyword>
<keyword evidence="5 7" id="KW-1133">Transmembrane helix</keyword>
<feature type="transmembrane region" description="Helical" evidence="7">
    <location>
        <begin position="175"/>
        <end position="196"/>
    </location>
</feature>
<organism evidence="9 10">
    <name type="scientific">Gottfriedia solisilvae</name>
    <dbReference type="NCBI Taxonomy" id="1516104"/>
    <lineage>
        <taxon>Bacteria</taxon>
        <taxon>Bacillati</taxon>
        <taxon>Bacillota</taxon>
        <taxon>Bacilli</taxon>
        <taxon>Bacillales</taxon>
        <taxon>Bacillaceae</taxon>
        <taxon>Gottfriedia</taxon>
    </lineage>
</organism>
<comment type="similarity">
    <text evidence="2">Belongs to the DedA family.</text>
</comment>
<dbReference type="OrthoDB" id="9813426at2"/>
<dbReference type="Pfam" id="PF09335">
    <property type="entry name" value="VTT_dom"/>
    <property type="match status" value="1"/>
</dbReference>
<dbReference type="RefSeq" id="WP_087999865.1">
    <property type="nucleotide sequence ID" value="NZ_BMHB01000001.1"/>
</dbReference>
<comment type="caution">
    <text evidence="9">The sequence shown here is derived from an EMBL/GenBank/DDBJ whole genome shotgun (WGS) entry which is preliminary data.</text>
</comment>
<comment type="subcellular location">
    <subcellularLocation>
        <location evidence="1">Cell membrane</location>
        <topology evidence="1">Multi-pass membrane protein</topology>
    </subcellularLocation>
</comment>
<gene>
    <name evidence="9" type="ORF">GCM10007380_26790</name>
</gene>
<feature type="transmembrane region" description="Helical" evidence="7">
    <location>
        <begin position="138"/>
        <end position="163"/>
    </location>
</feature>
<feature type="domain" description="VTT" evidence="8">
    <location>
        <begin position="30"/>
        <end position="160"/>
    </location>
</feature>